<organism evidence="2 3">
    <name type="scientific">Folsomia candida</name>
    <name type="common">Springtail</name>
    <dbReference type="NCBI Taxonomy" id="158441"/>
    <lineage>
        <taxon>Eukaryota</taxon>
        <taxon>Metazoa</taxon>
        <taxon>Ecdysozoa</taxon>
        <taxon>Arthropoda</taxon>
        <taxon>Hexapoda</taxon>
        <taxon>Collembola</taxon>
        <taxon>Entomobryomorpha</taxon>
        <taxon>Isotomoidea</taxon>
        <taxon>Isotomidae</taxon>
        <taxon>Proisotominae</taxon>
        <taxon>Folsomia</taxon>
    </lineage>
</organism>
<accession>A0A226EDL1</accession>
<proteinExistence type="predicted"/>
<feature type="compositionally biased region" description="Polar residues" evidence="1">
    <location>
        <begin position="27"/>
        <end position="39"/>
    </location>
</feature>
<comment type="caution">
    <text evidence="2">The sequence shown here is derived from an EMBL/GenBank/DDBJ whole genome shotgun (WGS) entry which is preliminary data.</text>
</comment>
<sequence>METSSSNNQESQQCIDLTEDSEDEGATTKNSQPQQQTQGNDDAVYKQYLFWHNVPFVGSIQLKQYWDQIDLAYYAVLRKINKSERVGQIKDSIIRIPIKDIADVTARIEELFKEIDSTNVRTEIKSLKDNPFAAIEDLTDENFWDSSYTRSCDGGLKFRPIRLNGLLFIKFLSPRVSAYDWQGVVITVSVGAFQHIITQLRAFDRDVEQAEKARLLSLGA</sequence>
<dbReference type="Proteomes" id="UP000198287">
    <property type="component" value="Unassembled WGS sequence"/>
</dbReference>
<feature type="compositionally biased region" description="Low complexity" evidence="1">
    <location>
        <begin position="1"/>
        <end position="13"/>
    </location>
</feature>
<dbReference type="AlphaFoldDB" id="A0A226EDL1"/>
<evidence type="ECO:0000256" key="1">
    <source>
        <dbReference type="SAM" id="MobiDB-lite"/>
    </source>
</evidence>
<dbReference type="OrthoDB" id="6782675at2759"/>
<keyword evidence="3" id="KW-1185">Reference proteome</keyword>
<dbReference type="EMBL" id="LNIX01000005">
    <property type="protein sequence ID" value="OXA55137.1"/>
    <property type="molecule type" value="Genomic_DNA"/>
</dbReference>
<evidence type="ECO:0000313" key="2">
    <source>
        <dbReference type="EMBL" id="OXA55137.1"/>
    </source>
</evidence>
<feature type="region of interest" description="Disordered" evidence="1">
    <location>
        <begin position="1"/>
        <end position="39"/>
    </location>
</feature>
<reference evidence="2 3" key="1">
    <citation type="submission" date="2015-12" db="EMBL/GenBank/DDBJ databases">
        <title>The genome of Folsomia candida.</title>
        <authorList>
            <person name="Faddeeva A."/>
            <person name="Derks M.F."/>
            <person name="Anvar Y."/>
            <person name="Smit S."/>
            <person name="Van Straalen N."/>
            <person name="Roelofs D."/>
        </authorList>
    </citation>
    <scope>NUCLEOTIDE SEQUENCE [LARGE SCALE GENOMIC DNA]</scope>
    <source>
        <strain evidence="2 3">VU population</strain>
        <tissue evidence="2">Whole body</tissue>
    </source>
</reference>
<gene>
    <name evidence="2" type="ORF">Fcan01_11746</name>
</gene>
<evidence type="ECO:0000313" key="3">
    <source>
        <dbReference type="Proteomes" id="UP000198287"/>
    </source>
</evidence>
<name>A0A226EDL1_FOLCA</name>
<protein>
    <submittedName>
        <fullName evidence="2">Uncharacterized protein</fullName>
    </submittedName>
</protein>